<dbReference type="eggNOG" id="KOG3043">
    <property type="taxonomic scope" value="Eukaryota"/>
</dbReference>
<dbReference type="AlphaFoldDB" id="B2ARZ4"/>
<reference evidence="4" key="3">
    <citation type="journal article" date="2014" name="Genetics">
        <title>Maintaining two mating types: Structure of the mating type locus and its role in heterokaryosis in Podospora anserina.</title>
        <authorList>
            <person name="Grognet P."/>
            <person name="Bidard F."/>
            <person name="Kuchly C."/>
            <person name="Tong L.C.H."/>
            <person name="Coppin E."/>
            <person name="Benkhali J.A."/>
            <person name="Couloux A."/>
            <person name="Wincker P."/>
            <person name="Debuchy R."/>
            <person name="Silar P."/>
        </authorList>
    </citation>
    <scope>GENOME REANNOTATION</scope>
    <source>
        <strain evidence="4">S / ATCC MYA-4624 / DSM 980 / FGSC 10383</strain>
    </source>
</reference>
<dbReference type="PANTHER" id="PTHR17630:SF55">
    <property type="entry name" value="DIENELACTONE HYDROLASE FAMILY PROTEIN (AFU_ORTHOLOGUE AFUA_1G01900)"/>
    <property type="match status" value="1"/>
</dbReference>
<evidence type="ECO:0000313" key="2">
    <source>
        <dbReference type="EMBL" id="CAP67165.1"/>
    </source>
</evidence>
<dbReference type="InterPro" id="IPR029058">
    <property type="entry name" value="AB_hydrolase_fold"/>
</dbReference>
<dbReference type="SUPFAM" id="SSF53474">
    <property type="entry name" value="alpha/beta-Hydrolases"/>
    <property type="match status" value="1"/>
</dbReference>
<dbReference type="GeneID" id="6190892"/>
<dbReference type="STRING" id="515849.B2ARZ4"/>
<dbReference type="VEuPathDB" id="FungiDB:PODANS_1_21790"/>
<dbReference type="EMBL" id="CU633897">
    <property type="protein sequence ID" value="CAP67165.1"/>
    <property type="molecule type" value="Genomic_DNA"/>
</dbReference>
<gene>
    <name evidence="2" type="ORF">PODANS_1_21790</name>
</gene>
<evidence type="ECO:0000313" key="3">
    <source>
        <dbReference type="EMBL" id="CDP24578.1"/>
    </source>
</evidence>
<reference evidence="3" key="4">
    <citation type="submission" date="2015-04" db="EMBL/GenBank/DDBJ databases">
        <title>Maintaining two mating types: Structure of the mating type locus and its role in heterokaryosis in Podospora anserina.</title>
        <authorList>
            <person name="Grognet P."/>
            <person name="Bidard F."/>
            <person name="Kuchly C."/>
            <person name="Chan Ho Tong L."/>
            <person name="Coppin E."/>
            <person name="Ait Benkhali J."/>
            <person name="Couloux A."/>
            <person name="Wincker P."/>
            <person name="Debuchy R."/>
            <person name="Silar P."/>
        </authorList>
    </citation>
    <scope>NUCLEOTIDE SEQUENCE</scope>
</reference>
<dbReference type="PANTHER" id="PTHR17630">
    <property type="entry name" value="DIENELACTONE HYDROLASE"/>
    <property type="match status" value="1"/>
</dbReference>
<keyword evidence="3" id="KW-0378">Hydrolase</keyword>
<dbReference type="InterPro" id="IPR002925">
    <property type="entry name" value="Dienelactn_hydro"/>
</dbReference>
<organism evidence="2">
    <name type="scientific">Podospora anserina (strain S / ATCC MYA-4624 / DSM 980 / FGSC 10383)</name>
    <name type="common">Pleurage anserina</name>
    <dbReference type="NCBI Taxonomy" id="515849"/>
    <lineage>
        <taxon>Eukaryota</taxon>
        <taxon>Fungi</taxon>
        <taxon>Dikarya</taxon>
        <taxon>Ascomycota</taxon>
        <taxon>Pezizomycotina</taxon>
        <taxon>Sordariomycetes</taxon>
        <taxon>Sordariomycetidae</taxon>
        <taxon>Sordariales</taxon>
        <taxon>Podosporaceae</taxon>
        <taxon>Podospora</taxon>
        <taxon>Podospora anserina</taxon>
    </lineage>
</organism>
<sequence>MCNFVHPPFCSTYDCQFCKHHQKIILPSKYSFPTVTMSECCLRGFKWDGEPQGKEVEVSGQTCYVTGSNPDVGIIVIHDLYGWTFDNTRLLADSYAAEVGATVYVPDFFGGVVLSADLINNPAEWGKLDLPNFMERNNKAVRGPEMVSLAKHLRTQHGKLGAIGYCYGGWAAFQLGVKSDAPLVDCIAAAHPTFLTKEEISNVGVPVQIIAPEIDPQFTEELKTYAVTEIPKLGVPFDYQYFPGLSHGFSIRGNRENPAEVKGLERARRAAVTWFKEWLV</sequence>
<dbReference type="RefSeq" id="XP_001906496.1">
    <property type="nucleotide sequence ID" value="XM_001906461.1"/>
</dbReference>
<name>B2ARZ4_PODAN</name>
<evidence type="ECO:0000259" key="1">
    <source>
        <dbReference type="Pfam" id="PF01738"/>
    </source>
</evidence>
<keyword evidence="4" id="KW-1185">Reference proteome</keyword>
<dbReference type="HOGENOM" id="CLU_054590_2_1_1"/>
<dbReference type="Proteomes" id="UP000001197">
    <property type="component" value="Chromosome 1"/>
</dbReference>
<proteinExistence type="predicted"/>
<protein>
    <submittedName>
        <fullName evidence="3">Hydrolase</fullName>
    </submittedName>
    <submittedName>
        <fullName evidence="2">Podospora anserina S mat+ genomic DNA chromosome 1, supercontig 6</fullName>
    </submittedName>
</protein>
<feature type="domain" description="Dienelactone hydrolase" evidence="1">
    <location>
        <begin position="70"/>
        <end position="277"/>
    </location>
</feature>
<dbReference type="KEGG" id="pan:PODANSg3527"/>
<dbReference type="GO" id="GO:0016787">
    <property type="term" value="F:hydrolase activity"/>
    <property type="evidence" value="ECO:0007669"/>
    <property type="project" value="UniProtKB-KW"/>
</dbReference>
<accession>B2ARZ4</accession>
<dbReference type="OrthoDB" id="10019231at2759"/>
<evidence type="ECO:0000313" key="4">
    <source>
        <dbReference type="Proteomes" id="UP000001197"/>
    </source>
</evidence>
<reference evidence="2 4" key="1">
    <citation type="journal article" date="2008" name="Genome Biol.">
        <title>The genome sequence of the model ascomycete fungus Podospora anserina.</title>
        <authorList>
            <person name="Espagne E."/>
            <person name="Lespinet O."/>
            <person name="Malagnac F."/>
            <person name="Da Silva C."/>
            <person name="Jaillon O."/>
            <person name="Porcel B.M."/>
            <person name="Couloux A."/>
            <person name="Aury J.-M."/>
            <person name="Segurens B."/>
            <person name="Poulain J."/>
            <person name="Anthouard V."/>
            <person name="Grossetete S."/>
            <person name="Khalili H."/>
            <person name="Coppin E."/>
            <person name="Dequard-Chablat M."/>
            <person name="Picard M."/>
            <person name="Contamine V."/>
            <person name="Arnaise S."/>
            <person name="Bourdais A."/>
            <person name="Berteaux-Lecellier V."/>
            <person name="Gautheret D."/>
            <person name="de Vries R.P."/>
            <person name="Battaglia E."/>
            <person name="Coutinho P.M."/>
            <person name="Danchin E.G.J."/>
            <person name="Henrissat B."/>
            <person name="El Khoury R."/>
            <person name="Sainsard-Chanet A."/>
            <person name="Boivin A."/>
            <person name="Pinan-Lucarre B."/>
            <person name="Sellem C.H."/>
            <person name="Debuchy R."/>
            <person name="Wincker P."/>
            <person name="Weissenbach J."/>
            <person name="Silar P."/>
        </authorList>
    </citation>
    <scope>NUCLEOTIDE SEQUENCE [LARGE SCALE GENOMIC DNA]</scope>
    <source>
        <strain evidence="4">S / ATCC MYA-4624 / DSM 980 / FGSC 10383</strain>
        <strain evidence="2">S mat+</strain>
    </source>
</reference>
<reference evidence="2" key="2">
    <citation type="submission" date="2008-07" db="EMBL/GenBank/DDBJ databases">
        <authorList>
            <person name="Genoscope - CEA"/>
        </authorList>
    </citation>
    <scope>NUCLEOTIDE SEQUENCE</scope>
    <source>
        <strain evidence="2">S mat+</strain>
    </source>
</reference>
<dbReference type="EMBL" id="FO904936">
    <property type="protein sequence ID" value="CDP24578.1"/>
    <property type="molecule type" value="Genomic_DNA"/>
</dbReference>
<dbReference type="Pfam" id="PF01738">
    <property type="entry name" value="DLH"/>
    <property type="match status" value="1"/>
</dbReference>
<dbReference type="Gene3D" id="3.40.50.1820">
    <property type="entry name" value="alpha/beta hydrolase"/>
    <property type="match status" value="1"/>
</dbReference>